<dbReference type="AlphaFoldDB" id="A0A1F5SEQ4"/>
<name>A0A1F5SEQ4_9BACT</name>
<evidence type="ECO:0000313" key="3">
    <source>
        <dbReference type="EMBL" id="OGF24923.1"/>
    </source>
</evidence>
<evidence type="ECO:0000259" key="2">
    <source>
        <dbReference type="Pfam" id="PF13354"/>
    </source>
</evidence>
<comment type="caution">
    <text evidence="3">The sequence shown here is derived from an EMBL/GenBank/DDBJ whole genome shotgun (WGS) entry which is preliminary data.</text>
</comment>
<feature type="transmembrane region" description="Helical" evidence="1">
    <location>
        <begin position="12"/>
        <end position="35"/>
    </location>
</feature>
<evidence type="ECO:0000256" key="1">
    <source>
        <dbReference type="SAM" id="Phobius"/>
    </source>
</evidence>
<keyword evidence="1" id="KW-1133">Transmembrane helix</keyword>
<dbReference type="PANTHER" id="PTHR35333">
    <property type="entry name" value="BETA-LACTAMASE"/>
    <property type="match status" value="1"/>
</dbReference>
<evidence type="ECO:0000313" key="4">
    <source>
        <dbReference type="Proteomes" id="UP000178367"/>
    </source>
</evidence>
<feature type="domain" description="Beta-lactamase class A catalytic" evidence="2">
    <location>
        <begin position="97"/>
        <end position="311"/>
    </location>
</feature>
<proteinExistence type="predicted"/>
<gene>
    <name evidence="3" type="ORF">A2227_04515</name>
</gene>
<dbReference type="Proteomes" id="UP000178367">
    <property type="component" value="Unassembled WGS sequence"/>
</dbReference>
<dbReference type="EMBL" id="MFGB01000025">
    <property type="protein sequence ID" value="OGF24923.1"/>
    <property type="molecule type" value="Genomic_DNA"/>
</dbReference>
<dbReference type="Pfam" id="PF13354">
    <property type="entry name" value="Beta-lactamase2"/>
    <property type="match status" value="1"/>
</dbReference>
<dbReference type="InterPro" id="IPR000871">
    <property type="entry name" value="Beta-lactam_class-A"/>
</dbReference>
<dbReference type="STRING" id="1797994.A2227_04515"/>
<dbReference type="SUPFAM" id="SSF56601">
    <property type="entry name" value="beta-lactamase/transpeptidase-like"/>
    <property type="match status" value="1"/>
</dbReference>
<sequence length="338" mass="38151">MGYKESAHPRKASILIYPALLLIGFIAGVFGLKFYEDTKKSEDAPREIRTGGFEYINPLLECDAAEYMISAPLKPIRNKISVYIDRLKSENKIKEASVYYRNLNNGPWFGVNERLVYNPASLVKVPMMAAYLKVAETRPEILDAEVKYEGEYEDKDNLSDPAKSLNPGESYTVRDLIYKMVAFSDNKALHLSHRYLAENVDKDLLDKIALEMDVFSTGALNADNRLNIKDYSSVFRILYNASFLNNELSESALKLLADSDYDEGLAAVLPPGIKIANKYGVYTVGDNDSELQLHDCGIIYAETPYLLCVMTRGDKKNQNDMILAIREISRMVYEGIDL</sequence>
<accession>A0A1F5SEQ4</accession>
<dbReference type="GO" id="GO:0008800">
    <property type="term" value="F:beta-lactamase activity"/>
    <property type="evidence" value="ECO:0007669"/>
    <property type="project" value="InterPro"/>
</dbReference>
<keyword evidence="1" id="KW-0472">Membrane</keyword>
<dbReference type="InterPro" id="IPR012338">
    <property type="entry name" value="Beta-lactam/transpept-like"/>
</dbReference>
<protein>
    <recommendedName>
        <fullName evidence="2">Beta-lactamase class A catalytic domain-containing protein</fullName>
    </recommendedName>
</protein>
<dbReference type="Gene3D" id="3.40.710.10">
    <property type="entry name" value="DD-peptidase/beta-lactamase superfamily"/>
    <property type="match status" value="1"/>
</dbReference>
<dbReference type="PANTHER" id="PTHR35333:SF3">
    <property type="entry name" value="BETA-LACTAMASE-TYPE TRANSPEPTIDASE FOLD CONTAINING PROTEIN"/>
    <property type="match status" value="1"/>
</dbReference>
<organism evidence="3 4">
    <name type="scientific">Candidatus Falkowbacteria bacterium RIFOXYA2_FULL_47_19</name>
    <dbReference type="NCBI Taxonomy" id="1797994"/>
    <lineage>
        <taxon>Bacteria</taxon>
        <taxon>Candidatus Falkowiibacteriota</taxon>
    </lineage>
</organism>
<keyword evidence="1" id="KW-0812">Transmembrane</keyword>
<dbReference type="GO" id="GO:0046677">
    <property type="term" value="P:response to antibiotic"/>
    <property type="evidence" value="ECO:0007669"/>
    <property type="project" value="InterPro"/>
</dbReference>
<dbReference type="InterPro" id="IPR045155">
    <property type="entry name" value="Beta-lactam_cat"/>
</dbReference>
<dbReference type="GO" id="GO:0030655">
    <property type="term" value="P:beta-lactam antibiotic catabolic process"/>
    <property type="evidence" value="ECO:0007669"/>
    <property type="project" value="InterPro"/>
</dbReference>
<reference evidence="3 4" key="1">
    <citation type="journal article" date="2016" name="Nat. Commun.">
        <title>Thousands of microbial genomes shed light on interconnected biogeochemical processes in an aquifer system.</title>
        <authorList>
            <person name="Anantharaman K."/>
            <person name="Brown C.T."/>
            <person name="Hug L.A."/>
            <person name="Sharon I."/>
            <person name="Castelle C.J."/>
            <person name="Probst A.J."/>
            <person name="Thomas B.C."/>
            <person name="Singh A."/>
            <person name="Wilkins M.J."/>
            <person name="Karaoz U."/>
            <person name="Brodie E.L."/>
            <person name="Williams K.H."/>
            <person name="Hubbard S.S."/>
            <person name="Banfield J.F."/>
        </authorList>
    </citation>
    <scope>NUCLEOTIDE SEQUENCE [LARGE SCALE GENOMIC DNA]</scope>
</reference>